<dbReference type="Proteomes" id="UP000692954">
    <property type="component" value="Unassembled WGS sequence"/>
</dbReference>
<name>A0A8S1K8W7_9CILI</name>
<reference evidence="2" key="1">
    <citation type="submission" date="2021-01" db="EMBL/GenBank/DDBJ databases">
        <authorList>
            <consortium name="Genoscope - CEA"/>
            <person name="William W."/>
        </authorList>
    </citation>
    <scope>NUCLEOTIDE SEQUENCE</scope>
</reference>
<keyword evidence="1" id="KW-0472">Membrane</keyword>
<sequence>MQNDLNQSLNQDLIKQTIMVIGLIQAGKTTLVQKYTAINQKLFQESCISDQNIELIDTPSYDYYFTLLPFRDPKVTGYLIIFCEQNLEIMKSIKQIRKKLFQINGQHKRTIILFNEFSFDNQSSEIQQEIVNIKYWCRQQDIIFSQINVKKASSKEIKNVHEKNTNYIILENFYHILICHYDIYFSICHLAFNQGPIFNYKKYFVGDLLLSFALSRNFQYFHSIFFESRNQGFQQLMHQKSKQHLVSKSKVFSCLVAVISIITLIIASMFYQLLSCLIMSILFTFNSVLCLFYTFYL</sequence>
<protein>
    <submittedName>
        <fullName evidence="2">Uncharacterized protein</fullName>
    </submittedName>
</protein>
<evidence type="ECO:0000313" key="2">
    <source>
        <dbReference type="EMBL" id="CAD8049406.1"/>
    </source>
</evidence>
<evidence type="ECO:0000256" key="1">
    <source>
        <dbReference type="SAM" id="Phobius"/>
    </source>
</evidence>
<keyword evidence="3" id="KW-1185">Reference proteome</keyword>
<dbReference type="AlphaFoldDB" id="A0A8S1K8W7"/>
<organism evidence="2 3">
    <name type="scientific">Paramecium sonneborni</name>
    <dbReference type="NCBI Taxonomy" id="65129"/>
    <lineage>
        <taxon>Eukaryota</taxon>
        <taxon>Sar</taxon>
        <taxon>Alveolata</taxon>
        <taxon>Ciliophora</taxon>
        <taxon>Intramacronucleata</taxon>
        <taxon>Oligohymenophorea</taxon>
        <taxon>Peniculida</taxon>
        <taxon>Parameciidae</taxon>
        <taxon>Paramecium</taxon>
    </lineage>
</organism>
<dbReference type="EMBL" id="CAJJDN010000004">
    <property type="protein sequence ID" value="CAD8049406.1"/>
    <property type="molecule type" value="Genomic_DNA"/>
</dbReference>
<keyword evidence="1" id="KW-1133">Transmembrane helix</keyword>
<accession>A0A8S1K8W7</accession>
<gene>
    <name evidence="2" type="ORF">PSON_ATCC_30995.1.T0040094</name>
</gene>
<keyword evidence="1" id="KW-0812">Transmembrane</keyword>
<evidence type="ECO:0000313" key="3">
    <source>
        <dbReference type="Proteomes" id="UP000692954"/>
    </source>
</evidence>
<feature type="transmembrane region" description="Helical" evidence="1">
    <location>
        <begin position="251"/>
        <end position="271"/>
    </location>
</feature>
<feature type="transmembrane region" description="Helical" evidence="1">
    <location>
        <begin position="277"/>
        <end position="296"/>
    </location>
</feature>
<comment type="caution">
    <text evidence="2">The sequence shown here is derived from an EMBL/GenBank/DDBJ whole genome shotgun (WGS) entry which is preliminary data.</text>
</comment>
<proteinExistence type="predicted"/>